<evidence type="ECO:0000313" key="3">
    <source>
        <dbReference type="EMBL" id="CAE0241475.1"/>
    </source>
</evidence>
<feature type="compositionally biased region" description="Low complexity" evidence="2">
    <location>
        <begin position="318"/>
        <end position="333"/>
    </location>
</feature>
<keyword evidence="1" id="KW-0175">Coiled coil</keyword>
<protein>
    <submittedName>
        <fullName evidence="3">Uncharacterized protein</fullName>
    </submittedName>
</protein>
<name>A0A7S3CZ22_9EUKA</name>
<proteinExistence type="predicted"/>
<feature type="compositionally biased region" description="Gly residues" evidence="2">
    <location>
        <begin position="462"/>
        <end position="473"/>
    </location>
</feature>
<feature type="compositionally biased region" description="Polar residues" evidence="2">
    <location>
        <begin position="335"/>
        <end position="346"/>
    </location>
</feature>
<reference evidence="3" key="1">
    <citation type="submission" date="2021-01" db="EMBL/GenBank/DDBJ databases">
        <authorList>
            <person name="Corre E."/>
            <person name="Pelletier E."/>
            <person name="Niang G."/>
            <person name="Scheremetjew M."/>
            <person name="Finn R."/>
            <person name="Kale V."/>
            <person name="Holt S."/>
            <person name="Cochrane G."/>
            <person name="Meng A."/>
            <person name="Brown T."/>
            <person name="Cohen L."/>
        </authorList>
    </citation>
    <scope>NUCLEOTIDE SEQUENCE</scope>
    <source>
        <strain evidence="3">NIES-2562</strain>
    </source>
</reference>
<feature type="region of interest" description="Disordered" evidence="2">
    <location>
        <begin position="291"/>
        <end position="527"/>
    </location>
</feature>
<feature type="compositionally biased region" description="Polar residues" evidence="2">
    <location>
        <begin position="379"/>
        <end position="393"/>
    </location>
</feature>
<dbReference type="AlphaFoldDB" id="A0A7S3CZ22"/>
<feature type="compositionally biased region" description="Basic residues" evidence="2">
    <location>
        <begin position="1"/>
        <end position="10"/>
    </location>
</feature>
<feature type="coiled-coil region" evidence="1">
    <location>
        <begin position="100"/>
        <end position="159"/>
    </location>
</feature>
<feature type="compositionally biased region" description="Low complexity" evidence="2">
    <location>
        <begin position="443"/>
        <end position="461"/>
    </location>
</feature>
<dbReference type="EMBL" id="HBIB01005956">
    <property type="protein sequence ID" value="CAE0241475.1"/>
    <property type="molecule type" value="Transcribed_RNA"/>
</dbReference>
<organism evidence="3">
    <name type="scientific">Palpitomonas bilix</name>
    <dbReference type="NCBI Taxonomy" id="652834"/>
    <lineage>
        <taxon>Eukaryota</taxon>
        <taxon>Eukaryota incertae sedis</taxon>
    </lineage>
</organism>
<feature type="region of interest" description="Disordered" evidence="2">
    <location>
        <begin position="1"/>
        <end position="29"/>
    </location>
</feature>
<evidence type="ECO:0000256" key="1">
    <source>
        <dbReference type="SAM" id="Coils"/>
    </source>
</evidence>
<accession>A0A7S3CZ22</accession>
<feature type="coiled-coil region" evidence="1">
    <location>
        <begin position="201"/>
        <end position="284"/>
    </location>
</feature>
<feature type="compositionally biased region" description="Pro residues" evidence="2">
    <location>
        <begin position="14"/>
        <end position="23"/>
    </location>
</feature>
<gene>
    <name evidence="3" type="ORF">PBIL07802_LOCUS3637</name>
</gene>
<evidence type="ECO:0000256" key="2">
    <source>
        <dbReference type="SAM" id="MobiDB-lite"/>
    </source>
</evidence>
<sequence>MAKTKGKKKGPSPSKDPIPPPPATSSFVPVGELLAKEEMVSRLQRDIEDRNRRIGVLEDRLAEMGSLHTAESASNEEEMKSKEREYEFQTTLLKMEIQRLQDNLSAYELLEHRNAELQENITLLTKQLQQQRERYERELEDTRKENSTTKKELENVFRAKISDVQARSKERAMAEIDRDAKQAMYQNEKMAEELAEKHRSVEQILVRYDKLEHNYVEVKNKMEIAENMVEKSMQQMGKLSVEAKKWKEKYLENDKKIVEMEEVMRAMREEVGNLKKQLKDAKRISVFSTPASPSLASTVHGGGQGGSGRMKTRMSRPSSSSTTATAASTLAGARPSTSTSRAQSAHSLHRVRGGGRVTGGERSSDEEEEGEGVFMYGESRSSVKSRGETGSTASRRHEEEEKAALLSIWNSRYSVKKGGSNGGREGLDRSGSFDAATPPHLHSSSSTSSPSPTSMMRRGGSAVEGGGRGGGGQQALPTSTGSVGSFRKPTPTSAGGSGRKPRQASAGRRLLPPASGGSPAAQLVFLP</sequence>